<keyword evidence="3" id="KW-1185">Reference proteome</keyword>
<name>A0A6A5Y9U0_9PLEO</name>
<accession>A0A6A5Y9U0</accession>
<evidence type="ECO:0000313" key="3">
    <source>
        <dbReference type="Proteomes" id="UP000799778"/>
    </source>
</evidence>
<dbReference type="OrthoDB" id="5415741at2759"/>
<protein>
    <submittedName>
        <fullName evidence="2">Uncharacterized protein</fullName>
    </submittedName>
</protein>
<reference evidence="2" key="1">
    <citation type="journal article" date="2020" name="Stud. Mycol.">
        <title>101 Dothideomycetes genomes: a test case for predicting lifestyles and emergence of pathogens.</title>
        <authorList>
            <person name="Haridas S."/>
            <person name="Albert R."/>
            <person name="Binder M."/>
            <person name="Bloem J."/>
            <person name="Labutti K."/>
            <person name="Salamov A."/>
            <person name="Andreopoulos B."/>
            <person name="Baker S."/>
            <person name="Barry K."/>
            <person name="Bills G."/>
            <person name="Bluhm B."/>
            <person name="Cannon C."/>
            <person name="Castanera R."/>
            <person name="Culley D."/>
            <person name="Daum C."/>
            <person name="Ezra D."/>
            <person name="Gonzalez J."/>
            <person name="Henrissat B."/>
            <person name="Kuo A."/>
            <person name="Liang C."/>
            <person name="Lipzen A."/>
            <person name="Lutzoni F."/>
            <person name="Magnuson J."/>
            <person name="Mondo S."/>
            <person name="Nolan M."/>
            <person name="Ohm R."/>
            <person name="Pangilinan J."/>
            <person name="Park H.-J."/>
            <person name="Ramirez L."/>
            <person name="Alfaro M."/>
            <person name="Sun H."/>
            <person name="Tritt A."/>
            <person name="Yoshinaga Y."/>
            <person name="Zwiers L.-H."/>
            <person name="Turgeon B."/>
            <person name="Goodwin S."/>
            <person name="Spatafora J."/>
            <person name="Crous P."/>
            <person name="Grigoriev I."/>
        </authorList>
    </citation>
    <scope>NUCLEOTIDE SEQUENCE</scope>
    <source>
        <strain evidence="2">CBS 175.79</strain>
    </source>
</reference>
<proteinExistence type="predicted"/>
<evidence type="ECO:0000256" key="1">
    <source>
        <dbReference type="SAM" id="MobiDB-lite"/>
    </source>
</evidence>
<organism evidence="2 3">
    <name type="scientific">Aaosphaeria arxii CBS 175.79</name>
    <dbReference type="NCBI Taxonomy" id="1450172"/>
    <lineage>
        <taxon>Eukaryota</taxon>
        <taxon>Fungi</taxon>
        <taxon>Dikarya</taxon>
        <taxon>Ascomycota</taxon>
        <taxon>Pezizomycotina</taxon>
        <taxon>Dothideomycetes</taxon>
        <taxon>Pleosporomycetidae</taxon>
        <taxon>Pleosporales</taxon>
        <taxon>Pleosporales incertae sedis</taxon>
        <taxon>Aaosphaeria</taxon>
    </lineage>
</organism>
<feature type="region of interest" description="Disordered" evidence="1">
    <location>
        <begin position="141"/>
        <end position="163"/>
    </location>
</feature>
<feature type="region of interest" description="Disordered" evidence="1">
    <location>
        <begin position="52"/>
        <end position="126"/>
    </location>
</feature>
<dbReference type="EMBL" id="ML978066">
    <property type="protein sequence ID" value="KAF2022099.1"/>
    <property type="molecule type" value="Genomic_DNA"/>
</dbReference>
<dbReference type="RefSeq" id="XP_033390438.1">
    <property type="nucleotide sequence ID" value="XM_033530795.1"/>
</dbReference>
<feature type="compositionally biased region" description="Polar residues" evidence="1">
    <location>
        <begin position="141"/>
        <end position="157"/>
    </location>
</feature>
<dbReference type="AlphaFoldDB" id="A0A6A5Y9U0"/>
<dbReference type="Proteomes" id="UP000799778">
    <property type="component" value="Unassembled WGS sequence"/>
</dbReference>
<feature type="compositionally biased region" description="Polar residues" evidence="1">
    <location>
        <begin position="104"/>
        <end position="116"/>
    </location>
</feature>
<dbReference type="GeneID" id="54288192"/>
<sequence>MPHYDVATRVQVVTLLSMKTPPSEIQRRTGMAERSQYNLLKKAKQRGWDGTKILAQHVEDAPRSGAPRGKRKKKTLEKLGKDQDGGEETSGSMVVEPTDKTPCSMASDTTERTPTPMTADPREKTPVSVIAESLQSTTISTAAESTDAGSTISNHSVKSVDIV</sequence>
<gene>
    <name evidence="2" type="ORF">BU24DRAFT_446962</name>
</gene>
<evidence type="ECO:0000313" key="2">
    <source>
        <dbReference type="EMBL" id="KAF2022099.1"/>
    </source>
</evidence>